<proteinExistence type="predicted"/>
<dbReference type="Pfam" id="PF00656">
    <property type="entry name" value="Peptidase_C14"/>
    <property type="match status" value="1"/>
</dbReference>
<dbReference type="Gene3D" id="2.40.10.120">
    <property type="match status" value="1"/>
</dbReference>
<dbReference type="Pfam" id="PF13365">
    <property type="entry name" value="Trypsin_2"/>
    <property type="match status" value="1"/>
</dbReference>
<dbReference type="Pfam" id="PF24883">
    <property type="entry name" value="NPHP3_N"/>
    <property type="match status" value="1"/>
</dbReference>
<dbReference type="InterPro" id="IPR011600">
    <property type="entry name" value="Pept_C14_caspase"/>
</dbReference>
<evidence type="ECO:0000313" key="5">
    <source>
        <dbReference type="EMBL" id="EFL22561.1"/>
    </source>
</evidence>
<evidence type="ECO:0000259" key="3">
    <source>
        <dbReference type="Pfam" id="PF00656"/>
    </source>
</evidence>
<feature type="domain" description="Peptidase C14 caspase" evidence="3">
    <location>
        <begin position="12"/>
        <end position="213"/>
    </location>
</feature>
<protein>
    <submittedName>
        <fullName evidence="5">LigA protein</fullName>
    </submittedName>
</protein>
<dbReference type="STRING" id="457427.SSOG_02273"/>
<dbReference type="Pfam" id="PF13749">
    <property type="entry name" value="HATPase_c_4"/>
    <property type="match status" value="1"/>
</dbReference>
<dbReference type="InterPro" id="IPR027417">
    <property type="entry name" value="P-loop_NTPase"/>
</dbReference>
<dbReference type="PROSITE" id="PS00018">
    <property type="entry name" value="EF_HAND_1"/>
    <property type="match status" value="1"/>
</dbReference>
<evidence type="ECO:0000256" key="1">
    <source>
        <dbReference type="ARBA" id="ARBA00022737"/>
    </source>
</evidence>
<keyword evidence="1" id="KW-0677">Repeat</keyword>
<feature type="compositionally biased region" description="Basic and acidic residues" evidence="2">
    <location>
        <begin position="536"/>
        <end position="545"/>
    </location>
</feature>
<dbReference type="SUPFAM" id="SSF50494">
    <property type="entry name" value="Trypsin-like serine proteases"/>
    <property type="match status" value="1"/>
</dbReference>
<dbReference type="Gene3D" id="3.30.565.60">
    <property type="match status" value="1"/>
</dbReference>
<dbReference type="NCBIfam" id="NF047832">
    <property type="entry name" value="caspase_w_EACC1"/>
    <property type="match status" value="1"/>
</dbReference>
<dbReference type="Proteomes" id="UP000003963">
    <property type="component" value="Unassembled WGS sequence"/>
</dbReference>
<dbReference type="EMBL" id="GG657754">
    <property type="protein sequence ID" value="EFL22561.1"/>
    <property type="molecule type" value="Genomic_DNA"/>
</dbReference>
<name>D9W6N0_9ACTN</name>
<sequence length="1098" mass="117175">MIAGGGQDRMYRALIVCNSRFPKDPGALPELKGPKADGMLLRDALTDPATGLFDRSEVKLVPEADSPEILDAADEFFSGAEADDILLFYYSGHGRSISQELFLCAGNSRTSRLESSAVASSTLSRIITRSFAQVKIVILDCCHGGGFKGGVLAEGLSGKGRFVIAAASAVDQACDSETRGEPSPFTKALIEGLLTEARDSDGDGAVDLDDLFAHLAGTRFDGHEPQRKFDGAGAVQIARRELEVLLDDLSPSAGPDDLAPSASLPRPDTIGPTAHQPALAQDSVDLLEAVVPRAVLDHARVQAFRSELREDVADAYPPQLTTSEFLVRSGLVTEGGPTMSGALLFGENPTAVLPTAMVRCVRFRGTDKIDPTTSTELHGTLPELIVQGRDFVASAALLGELPTAEAAHTDALYRFPMIAVREIIANAVVHRDYARADACVSVHVYDDRIEVISPGTWGGGDHPVPDGQQRLGVLERQSQPRNFRLARVLSWAKLVESVGAGLPRSVADCRTVGAPEPVVRIRHGMVTVTVFPLADRTPEPARTPREAVVPADRGERSRGIDPHRIAEVYCQTPKGSFIGTGYRVTNDTVLTAGHLVAGAAACTLRFPIGSAMWEATAEVAALDEVMDVAVLRFSPPSEAEVVAPVRFGRVTAQPAVLQVQTAGFPHFKLRRDDNQRQRDLAHLQGTTSSLTNVSSGTLSIRVVAAPADDDHGTNPWAGMAGAPVWVDGLLIGVVNVALRAEGPGTLGAVRIDRFLAGSVPGLPGLLGIPEPLDLPEVPAPELQSVSPYLALVQDIAPPQLAGRDDELATLTEFCHGELPYAVWRGQPWTGKTALTAWFTLHPPQDVDVVSFFVTSRLAGQSDSTAFTDALVDQLSWYLGQDRAASSTHTGALEMLRRQLLASAARKAHQERRRLLLVVDGIDEDRGPSSGLPSIASLLPTNPPPGLRVLVTGRKLPLPDDVPAGHPLRHCPDVLLAPASDALLPRREANAELLALLSASQTYRDILGLISAADDMPLPVLADLVGVAPYELARLLGGPLGRLFVFSDAEALATGQVRFAHAALREEVRQMLGPRLVREYAQQVEGPSYDPWASPEPPI</sequence>
<dbReference type="SUPFAM" id="SSF52129">
    <property type="entry name" value="Caspase-like"/>
    <property type="match status" value="1"/>
</dbReference>
<dbReference type="GO" id="GO:0004197">
    <property type="term" value="F:cysteine-type endopeptidase activity"/>
    <property type="evidence" value="ECO:0007669"/>
    <property type="project" value="InterPro"/>
</dbReference>
<keyword evidence="6" id="KW-1185">Reference proteome</keyword>
<dbReference type="HOGENOM" id="CLU_283550_0_0_11"/>
<dbReference type="InterPro" id="IPR009003">
    <property type="entry name" value="Peptidase_S1_PA"/>
</dbReference>
<dbReference type="Gene3D" id="3.40.50.1460">
    <property type="match status" value="1"/>
</dbReference>
<dbReference type="GO" id="GO:0006508">
    <property type="term" value="P:proteolysis"/>
    <property type="evidence" value="ECO:0007669"/>
    <property type="project" value="InterPro"/>
</dbReference>
<dbReference type="InterPro" id="IPR056884">
    <property type="entry name" value="NPHP3-like_N"/>
</dbReference>
<evidence type="ECO:0000313" key="6">
    <source>
        <dbReference type="Proteomes" id="UP000003963"/>
    </source>
</evidence>
<dbReference type="PANTHER" id="PTHR30595:SF6">
    <property type="entry name" value="SCHLAFEN ALBA-2 DOMAIN-CONTAINING PROTEIN"/>
    <property type="match status" value="1"/>
</dbReference>
<evidence type="ECO:0000256" key="2">
    <source>
        <dbReference type="SAM" id="MobiDB-lite"/>
    </source>
</evidence>
<gene>
    <name evidence="5" type="ORF">SSOG_02273</name>
</gene>
<feature type="region of interest" description="Disordered" evidence="2">
    <location>
        <begin position="249"/>
        <end position="272"/>
    </location>
</feature>
<dbReference type="InterPro" id="IPR038475">
    <property type="entry name" value="RecG_C_sf"/>
</dbReference>
<dbReference type="InterPro" id="IPR029030">
    <property type="entry name" value="Caspase-like_dom_sf"/>
</dbReference>
<reference evidence="5 6" key="1">
    <citation type="submission" date="2009-02" db="EMBL/GenBank/DDBJ databases">
        <title>Annotation of Streptomyces hygroscopicus strain ATCC 53653.</title>
        <authorList>
            <consortium name="The Broad Institute Genome Sequencing Platform"/>
            <consortium name="Broad Institute Microbial Sequencing Center"/>
            <person name="Fischbach M."/>
            <person name="Godfrey P."/>
            <person name="Ward D."/>
            <person name="Young S."/>
            <person name="Zeng Q."/>
            <person name="Koehrsen M."/>
            <person name="Alvarado L."/>
            <person name="Berlin A.M."/>
            <person name="Bochicchio J."/>
            <person name="Borenstein D."/>
            <person name="Chapman S.B."/>
            <person name="Chen Z."/>
            <person name="Engels R."/>
            <person name="Freedman E."/>
            <person name="Gellesch M."/>
            <person name="Goldberg J."/>
            <person name="Griggs A."/>
            <person name="Gujja S."/>
            <person name="Heilman E.R."/>
            <person name="Heiman D.I."/>
            <person name="Hepburn T.A."/>
            <person name="Howarth C."/>
            <person name="Jen D."/>
            <person name="Larson L."/>
            <person name="Lewis B."/>
            <person name="Mehta T."/>
            <person name="Park D."/>
            <person name="Pearson M."/>
            <person name="Richards J."/>
            <person name="Roberts A."/>
            <person name="Saif S."/>
            <person name="Shea T.D."/>
            <person name="Shenoy N."/>
            <person name="Sisk P."/>
            <person name="Stolte C."/>
            <person name="Sykes S.N."/>
            <person name="Thomson T."/>
            <person name="Walk T."/>
            <person name="White J."/>
            <person name="Yandava C."/>
            <person name="Straight P."/>
            <person name="Clardy J."/>
            <person name="Hung D."/>
            <person name="Kolter R."/>
            <person name="Mekalanos J."/>
            <person name="Walker S."/>
            <person name="Walsh C.T."/>
            <person name="Wieland-Brown L.C."/>
            <person name="Haas B."/>
            <person name="Nusbaum C."/>
            <person name="Birren B."/>
        </authorList>
    </citation>
    <scope>NUCLEOTIDE SEQUENCE [LARGE SCALE GENOMIC DNA]</scope>
    <source>
        <strain evidence="5 6">ATCC 53653</strain>
    </source>
</reference>
<dbReference type="Gene3D" id="3.40.50.300">
    <property type="entry name" value="P-loop containing nucleotide triphosphate hydrolases"/>
    <property type="match status" value="1"/>
</dbReference>
<dbReference type="PANTHER" id="PTHR30595">
    <property type="entry name" value="GLPR-RELATED TRANSCRIPTIONAL REPRESSOR"/>
    <property type="match status" value="1"/>
</dbReference>
<organism evidence="5 6">
    <name type="scientific">Streptomyces himastatinicus ATCC 53653</name>
    <dbReference type="NCBI Taxonomy" id="457427"/>
    <lineage>
        <taxon>Bacteria</taxon>
        <taxon>Bacillati</taxon>
        <taxon>Actinomycetota</taxon>
        <taxon>Actinomycetes</taxon>
        <taxon>Kitasatosporales</taxon>
        <taxon>Streptomycetaceae</taxon>
        <taxon>Streptomyces</taxon>
        <taxon>Streptomyces violaceusniger group</taxon>
    </lineage>
</organism>
<dbReference type="InterPro" id="IPR018247">
    <property type="entry name" value="EF_Hand_1_Ca_BS"/>
</dbReference>
<evidence type="ECO:0000259" key="4">
    <source>
        <dbReference type="Pfam" id="PF24883"/>
    </source>
</evidence>
<accession>D9W6N0</accession>
<dbReference type="AlphaFoldDB" id="D9W6N0"/>
<feature type="domain" description="Nephrocystin 3-like N-terminal" evidence="4">
    <location>
        <begin position="824"/>
        <end position="953"/>
    </location>
</feature>
<feature type="region of interest" description="Disordered" evidence="2">
    <location>
        <begin position="536"/>
        <end position="557"/>
    </location>
</feature>